<reference evidence="3" key="1">
    <citation type="submission" date="2022-11" db="UniProtKB">
        <authorList>
            <consortium name="WormBaseParasite"/>
        </authorList>
    </citation>
    <scope>IDENTIFICATION</scope>
</reference>
<evidence type="ECO:0000256" key="1">
    <source>
        <dbReference type="SAM" id="Phobius"/>
    </source>
</evidence>
<feature type="transmembrane region" description="Helical" evidence="1">
    <location>
        <begin position="12"/>
        <end position="38"/>
    </location>
</feature>
<dbReference type="WBParaSite" id="PEQ_0000624801-mRNA-1">
    <property type="protein sequence ID" value="PEQ_0000624801-mRNA-1"/>
    <property type="gene ID" value="PEQ_0000624801"/>
</dbReference>
<accession>A0A914RIB0</accession>
<protein>
    <submittedName>
        <fullName evidence="3">Uncharacterized protein</fullName>
    </submittedName>
</protein>
<evidence type="ECO:0000313" key="2">
    <source>
        <dbReference type="Proteomes" id="UP000887564"/>
    </source>
</evidence>
<name>A0A914RIB0_PAREQ</name>
<dbReference type="Proteomes" id="UP000887564">
    <property type="component" value="Unplaced"/>
</dbReference>
<keyword evidence="1" id="KW-1133">Transmembrane helix</keyword>
<organism evidence="2 3">
    <name type="scientific">Parascaris equorum</name>
    <name type="common">Equine roundworm</name>
    <dbReference type="NCBI Taxonomy" id="6256"/>
    <lineage>
        <taxon>Eukaryota</taxon>
        <taxon>Metazoa</taxon>
        <taxon>Ecdysozoa</taxon>
        <taxon>Nematoda</taxon>
        <taxon>Chromadorea</taxon>
        <taxon>Rhabditida</taxon>
        <taxon>Spirurina</taxon>
        <taxon>Ascaridomorpha</taxon>
        <taxon>Ascaridoidea</taxon>
        <taxon>Ascarididae</taxon>
        <taxon>Parascaris</taxon>
    </lineage>
</organism>
<keyword evidence="1" id="KW-0812">Transmembrane</keyword>
<keyword evidence="2" id="KW-1185">Reference proteome</keyword>
<dbReference type="AlphaFoldDB" id="A0A914RIB0"/>
<feature type="transmembrane region" description="Helical" evidence="1">
    <location>
        <begin position="44"/>
        <end position="69"/>
    </location>
</feature>
<sequence length="72" mass="7590">MNLYGSTVTPSILAIILPDLSHSFIFVVDCGSVIIGSVEVPMPVIFSLVLVDSLVVTADVVSPIFTPLVEDS</sequence>
<proteinExistence type="predicted"/>
<keyword evidence="1" id="KW-0472">Membrane</keyword>
<evidence type="ECO:0000313" key="3">
    <source>
        <dbReference type="WBParaSite" id="PEQ_0000624801-mRNA-1"/>
    </source>
</evidence>